<dbReference type="Proteomes" id="UP000792457">
    <property type="component" value="Unassembled WGS sequence"/>
</dbReference>
<proteinExistence type="predicted"/>
<reference evidence="2" key="1">
    <citation type="submission" date="2013-04" db="EMBL/GenBank/DDBJ databases">
        <authorList>
            <person name="Qu J."/>
            <person name="Murali S.C."/>
            <person name="Bandaranaike D."/>
            <person name="Bellair M."/>
            <person name="Blankenburg K."/>
            <person name="Chao H."/>
            <person name="Dinh H."/>
            <person name="Doddapaneni H."/>
            <person name="Downs B."/>
            <person name="Dugan-Rocha S."/>
            <person name="Elkadiri S."/>
            <person name="Gnanaolivu R.D."/>
            <person name="Hernandez B."/>
            <person name="Javaid M."/>
            <person name="Jayaseelan J.C."/>
            <person name="Lee S."/>
            <person name="Li M."/>
            <person name="Ming W."/>
            <person name="Munidasa M."/>
            <person name="Muniz J."/>
            <person name="Nguyen L."/>
            <person name="Ongeri F."/>
            <person name="Osuji N."/>
            <person name="Pu L.-L."/>
            <person name="Puazo M."/>
            <person name="Qu C."/>
            <person name="Quiroz J."/>
            <person name="Raj R."/>
            <person name="Weissenberger G."/>
            <person name="Xin Y."/>
            <person name="Zou X."/>
            <person name="Han Y."/>
            <person name="Richards S."/>
            <person name="Worley K."/>
            <person name="Muzny D."/>
            <person name="Gibbs R."/>
        </authorList>
    </citation>
    <scope>NUCLEOTIDE SEQUENCE</scope>
    <source>
        <strain evidence="2">Sampled in the wild</strain>
    </source>
</reference>
<accession>A0A8K0NY98</accession>
<dbReference type="AlphaFoldDB" id="A0A8K0NY98"/>
<organism evidence="2 3">
    <name type="scientific">Ladona fulva</name>
    <name type="common">Scarce chaser dragonfly</name>
    <name type="synonym">Libellula fulva</name>
    <dbReference type="NCBI Taxonomy" id="123851"/>
    <lineage>
        <taxon>Eukaryota</taxon>
        <taxon>Metazoa</taxon>
        <taxon>Ecdysozoa</taxon>
        <taxon>Arthropoda</taxon>
        <taxon>Hexapoda</taxon>
        <taxon>Insecta</taxon>
        <taxon>Pterygota</taxon>
        <taxon>Palaeoptera</taxon>
        <taxon>Odonata</taxon>
        <taxon>Epiprocta</taxon>
        <taxon>Anisoptera</taxon>
        <taxon>Libelluloidea</taxon>
        <taxon>Libellulidae</taxon>
        <taxon>Ladona</taxon>
    </lineage>
</organism>
<feature type="compositionally biased region" description="Polar residues" evidence="1">
    <location>
        <begin position="95"/>
        <end position="115"/>
    </location>
</feature>
<keyword evidence="3" id="KW-1185">Reference proteome</keyword>
<sequence>MDEFQEDATSLEVLGRQSESISAPKAAVGGLAATILSPHLLVQRSLEVQATHLHNATGIQFPAYYNPAAMNPLKYAEQMQKRKKLWSGNKDTSKETGNTGLSGSTNNWESTTFAQDQDGKLSAKFKRLMGIKTP</sequence>
<dbReference type="EMBL" id="KZ308393">
    <property type="protein sequence ID" value="KAG8228890.1"/>
    <property type="molecule type" value="Genomic_DNA"/>
</dbReference>
<gene>
    <name evidence="2" type="ORF">J437_LFUL007627</name>
</gene>
<reference evidence="2" key="2">
    <citation type="submission" date="2017-10" db="EMBL/GenBank/DDBJ databases">
        <title>Ladona fulva Genome sequencing and assembly.</title>
        <authorList>
            <person name="Murali S."/>
            <person name="Richards S."/>
            <person name="Bandaranaike D."/>
            <person name="Bellair M."/>
            <person name="Blankenburg K."/>
            <person name="Chao H."/>
            <person name="Dinh H."/>
            <person name="Doddapaneni H."/>
            <person name="Dugan-Rocha S."/>
            <person name="Elkadiri S."/>
            <person name="Gnanaolivu R."/>
            <person name="Hernandez B."/>
            <person name="Skinner E."/>
            <person name="Javaid M."/>
            <person name="Lee S."/>
            <person name="Li M."/>
            <person name="Ming W."/>
            <person name="Munidasa M."/>
            <person name="Muniz J."/>
            <person name="Nguyen L."/>
            <person name="Hughes D."/>
            <person name="Osuji N."/>
            <person name="Pu L.-L."/>
            <person name="Puazo M."/>
            <person name="Qu C."/>
            <person name="Quiroz J."/>
            <person name="Raj R."/>
            <person name="Weissenberger G."/>
            <person name="Xin Y."/>
            <person name="Zou X."/>
            <person name="Han Y."/>
            <person name="Worley K."/>
            <person name="Muzny D."/>
            <person name="Gibbs R."/>
        </authorList>
    </citation>
    <scope>NUCLEOTIDE SEQUENCE</scope>
    <source>
        <strain evidence="2">Sampled in the wild</strain>
    </source>
</reference>
<evidence type="ECO:0000313" key="3">
    <source>
        <dbReference type="Proteomes" id="UP000792457"/>
    </source>
</evidence>
<feature type="region of interest" description="Disordered" evidence="1">
    <location>
        <begin position="81"/>
        <end position="115"/>
    </location>
</feature>
<dbReference type="PANTHER" id="PTHR22426">
    <property type="entry name" value="ARGININE_SERINE-RICH COILED-COIL PROTEIN 2"/>
    <property type="match status" value="1"/>
</dbReference>
<feature type="non-terminal residue" evidence="2">
    <location>
        <position position="1"/>
    </location>
</feature>
<dbReference type="OrthoDB" id="1928974at2759"/>
<evidence type="ECO:0000256" key="1">
    <source>
        <dbReference type="SAM" id="MobiDB-lite"/>
    </source>
</evidence>
<protein>
    <recommendedName>
        <fullName evidence="4">Arginine/serine-rich coiled-coil protein 2</fullName>
    </recommendedName>
</protein>
<evidence type="ECO:0008006" key="4">
    <source>
        <dbReference type="Google" id="ProtNLM"/>
    </source>
</evidence>
<evidence type="ECO:0000313" key="2">
    <source>
        <dbReference type="EMBL" id="KAG8228890.1"/>
    </source>
</evidence>
<comment type="caution">
    <text evidence="2">The sequence shown here is derived from an EMBL/GenBank/DDBJ whole genome shotgun (WGS) entry which is preliminary data.</text>
</comment>
<name>A0A8K0NY98_LADFU</name>
<dbReference type="PANTHER" id="PTHR22426:SF2">
    <property type="entry name" value="ARGININE_SERINE-RICH COILED-COIL PROTEIN 2"/>
    <property type="match status" value="1"/>
</dbReference>